<evidence type="ECO:0000313" key="10">
    <source>
        <dbReference type="Proteomes" id="UP000203589"/>
    </source>
</evidence>
<dbReference type="KEGG" id="aht:ANTHELSMS3_00278"/>
<feature type="active site" description="Proton acceptor; specific for (S)-substrate epimerization" evidence="5">
    <location>
        <position position="240"/>
    </location>
</feature>
<dbReference type="InterPro" id="IPR034603">
    <property type="entry name" value="Dipeptide_epimerase"/>
</dbReference>
<dbReference type="SFLD" id="SFLDF00010">
    <property type="entry name" value="dipeptide_epimerase"/>
    <property type="match status" value="1"/>
</dbReference>
<dbReference type="SFLD" id="SFLDS00001">
    <property type="entry name" value="Enolase"/>
    <property type="match status" value="1"/>
</dbReference>
<dbReference type="RefSeq" id="WP_094033316.1">
    <property type="nucleotide sequence ID" value="NZ_CP022540.1"/>
</dbReference>
<dbReference type="Pfam" id="PF13378">
    <property type="entry name" value="MR_MLE_C"/>
    <property type="match status" value="1"/>
</dbReference>
<dbReference type="InterPro" id="IPR034593">
    <property type="entry name" value="DgoD-like"/>
</dbReference>
<dbReference type="PANTHER" id="PTHR48080:SF3">
    <property type="entry name" value="ENOLASE SUPERFAMILY MEMBER DDB_G0284701"/>
    <property type="match status" value="1"/>
</dbReference>
<evidence type="ECO:0000256" key="7">
    <source>
        <dbReference type="RuleBase" id="RU366006"/>
    </source>
</evidence>
<dbReference type="Gene3D" id="3.20.20.120">
    <property type="entry name" value="Enolase-like C-terminal domain"/>
    <property type="match status" value="1"/>
</dbReference>
<feature type="domain" description="Mandelate racemase/muconate lactonizing enzyme C-terminal" evidence="8">
    <location>
        <begin position="125"/>
        <end position="216"/>
    </location>
</feature>
<feature type="binding site" evidence="6">
    <location>
        <position position="218"/>
    </location>
    <ligand>
        <name>Mg(2+)</name>
        <dbReference type="ChEBI" id="CHEBI:18420"/>
    </ligand>
</feature>
<dbReference type="InterPro" id="IPR029017">
    <property type="entry name" value="Enolase-like_N"/>
</dbReference>
<keyword evidence="4 7" id="KW-0413">Isomerase</keyword>
<keyword evidence="10" id="KW-1185">Reference proteome</keyword>
<dbReference type="SFLD" id="SFLDG00180">
    <property type="entry name" value="muconate_cycloisomerase"/>
    <property type="match status" value="1"/>
</dbReference>
<dbReference type="InterPro" id="IPR013342">
    <property type="entry name" value="Mandelate_racemase_C"/>
</dbReference>
<evidence type="ECO:0000256" key="3">
    <source>
        <dbReference type="ARBA" id="ARBA00022842"/>
    </source>
</evidence>
<evidence type="ECO:0000313" key="9">
    <source>
        <dbReference type="EMBL" id="ASP19003.1"/>
    </source>
</evidence>
<dbReference type="NCBIfam" id="NF042940">
    <property type="entry name" value="racemase_DgcA"/>
    <property type="match status" value="1"/>
</dbReference>
<dbReference type="OrthoDB" id="9782675at2"/>
<evidence type="ECO:0000259" key="8">
    <source>
        <dbReference type="SMART" id="SM00922"/>
    </source>
</evidence>
<evidence type="ECO:0000256" key="4">
    <source>
        <dbReference type="ARBA" id="ARBA00023235"/>
    </source>
</evidence>
<dbReference type="PANTHER" id="PTHR48080">
    <property type="entry name" value="D-GALACTONATE DEHYDRATASE-RELATED"/>
    <property type="match status" value="1"/>
</dbReference>
<keyword evidence="3 6" id="KW-0460">Magnesium</keyword>
<dbReference type="GO" id="GO:0046872">
    <property type="term" value="F:metal ion binding"/>
    <property type="evidence" value="ECO:0007669"/>
    <property type="project" value="UniProtKB-KW"/>
</dbReference>
<gene>
    <name evidence="9" type="primary">ycjG</name>
    <name evidence="9" type="ORF">ANTHELSMS3_00278</name>
</gene>
<dbReference type="GO" id="GO:0016855">
    <property type="term" value="F:racemase and epimerase activity, acting on amino acids and derivatives"/>
    <property type="evidence" value="ECO:0007669"/>
    <property type="project" value="UniProtKB-UniRule"/>
</dbReference>
<proteinExistence type="inferred from homology"/>
<evidence type="ECO:0000256" key="5">
    <source>
        <dbReference type="PIRSR" id="PIRSR634603-1"/>
    </source>
</evidence>
<reference evidence="9 10" key="1">
    <citation type="submission" date="2017-07" db="EMBL/GenBank/DDBJ databases">
        <title>Genome Sequence of Antarctobacter heliothermus Strain SMS3 Isolated from a culture of the Diatom Skeletonema marinoi.</title>
        <authorList>
            <person name="Topel M."/>
            <person name="Pinder M.I.M."/>
            <person name="Johansson O.N."/>
            <person name="Kourtchenko O."/>
            <person name="Godhe A."/>
            <person name="Clarke A.K."/>
        </authorList>
    </citation>
    <scope>NUCLEOTIDE SEQUENCE [LARGE SCALE GENOMIC DNA]</scope>
    <source>
        <strain evidence="9 10">SMS3</strain>
    </source>
</reference>
<dbReference type="InterPro" id="IPR036849">
    <property type="entry name" value="Enolase-like_C_sf"/>
</dbReference>
<feature type="binding site" evidence="6">
    <location>
        <position position="169"/>
    </location>
    <ligand>
        <name>Mg(2+)</name>
        <dbReference type="ChEBI" id="CHEBI:18420"/>
    </ligand>
</feature>
<organism evidence="9 10">
    <name type="scientific">Antarctobacter heliothermus</name>
    <dbReference type="NCBI Taxonomy" id="74033"/>
    <lineage>
        <taxon>Bacteria</taxon>
        <taxon>Pseudomonadati</taxon>
        <taxon>Pseudomonadota</taxon>
        <taxon>Alphaproteobacteria</taxon>
        <taxon>Rhodobacterales</taxon>
        <taxon>Roseobacteraceae</taxon>
        <taxon>Antarctobacter</taxon>
    </lineage>
</organism>
<dbReference type="SUPFAM" id="SSF51604">
    <property type="entry name" value="Enolase C-terminal domain-like"/>
    <property type="match status" value="1"/>
</dbReference>
<keyword evidence="2 6" id="KW-0479">Metal-binding</keyword>
<comment type="cofactor">
    <cofactor evidence="6 7">
        <name>Mg(2+)</name>
        <dbReference type="ChEBI" id="CHEBI:18420"/>
    </cofactor>
    <text evidence="6 7">Binds 1 Mg(2+) ion per subunit.</text>
</comment>
<dbReference type="EMBL" id="CP022540">
    <property type="protein sequence ID" value="ASP19003.1"/>
    <property type="molecule type" value="Genomic_DNA"/>
</dbReference>
<accession>A0A222DYK9</accession>
<dbReference type="InterPro" id="IPR013341">
    <property type="entry name" value="Mandelate_racemase_N_dom"/>
</dbReference>
<feature type="binding site" evidence="6">
    <location>
        <position position="195"/>
    </location>
    <ligand>
        <name>Mg(2+)</name>
        <dbReference type="ChEBI" id="CHEBI:18420"/>
    </ligand>
</feature>
<comment type="similarity">
    <text evidence="1 7">Belongs to the mandelate racemase/muconate lactonizing enzyme family.</text>
</comment>
<dbReference type="Gene3D" id="3.30.390.10">
    <property type="entry name" value="Enolase-like, N-terminal domain"/>
    <property type="match status" value="1"/>
</dbReference>
<feature type="active site" description="Proton acceptor; specific for (R)-substrate epimerization" evidence="5">
    <location>
        <position position="144"/>
    </location>
</feature>
<dbReference type="Proteomes" id="UP000203589">
    <property type="component" value="Chromosome"/>
</dbReference>
<dbReference type="Pfam" id="PF02746">
    <property type="entry name" value="MR_MLE_N"/>
    <property type="match status" value="1"/>
</dbReference>
<name>A0A222DYK9_9RHOB</name>
<dbReference type="SUPFAM" id="SSF54826">
    <property type="entry name" value="Enolase N-terminal domain-like"/>
    <property type="match status" value="1"/>
</dbReference>
<evidence type="ECO:0000256" key="6">
    <source>
        <dbReference type="PIRSR" id="PIRSR634603-3"/>
    </source>
</evidence>
<evidence type="ECO:0000256" key="1">
    <source>
        <dbReference type="ARBA" id="ARBA00008031"/>
    </source>
</evidence>
<dbReference type="SMART" id="SM00922">
    <property type="entry name" value="MR_MLE"/>
    <property type="match status" value="1"/>
</dbReference>
<protein>
    <recommendedName>
        <fullName evidence="7">Dipeptide epimerase</fullName>
        <ecNumber evidence="7">5.1.1.-</ecNumber>
    </recommendedName>
</protein>
<dbReference type="AlphaFoldDB" id="A0A222DYK9"/>
<dbReference type="InterPro" id="IPR029065">
    <property type="entry name" value="Enolase_C-like"/>
</dbReference>
<evidence type="ECO:0000256" key="2">
    <source>
        <dbReference type="ARBA" id="ARBA00022723"/>
    </source>
</evidence>
<dbReference type="CDD" id="cd03319">
    <property type="entry name" value="L-Ala-DL-Glu_epimerase"/>
    <property type="match status" value="1"/>
</dbReference>
<sequence>MTISVSRDVFKLAEAFTISRGSRTEAHVLTVRVTRDGVSGWGECVPYARYGETLDSVAAEIAGLPARISRADLQEALPAGAARNAVDCALWDLEAKAAGVRVWDLAGLPAPGPELTAYTLSLDTPDNMEAAARRHAARPLLKIKLGTPDDMPRLESVRRGAPQARIIVDANEGWSASVYADLAPHLVRLGVALVEQPLPAGEDAALIGMDRPVPVCADESCHDRASLPAMKGKYDIVNIKLDKTGGLTEALALRKAALAEGYGVMVGCMVGSSLAMAPAVLLAQGAAVTDLDGPLLLSEDRDTPLRYDAEGVHPPEVALWG</sequence>
<dbReference type="EC" id="5.1.1.-" evidence="7"/>